<feature type="non-terminal residue" evidence="9">
    <location>
        <position position="120"/>
    </location>
</feature>
<sequence>MLVFDFCQLQWLPSILFLTVLTLLLLKKKKNERMKGIKVPPGPSKLPLIGNLHLLGNLPHRSLENLSKKYDSNMLLFSYNGLDVLFSPYSDHWKEMRKIFIFELLSMKRVQSFAYAREAE</sequence>
<dbReference type="GO" id="GO:0020037">
    <property type="term" value="F:heme binding"/>
    <property type="evidence" value="ECO:0007669"/>
    <property type="project" value="InterPro"/>
</dbReference>
<evidence type="ECO:0000256" key="1">
    <source>
        <dbReference type="ARBA" id="ARBA00001971"/>
    </source>
</evidence>
<evidence type="ECO:0000256" key="5">
    <source>
        <dbReference type="ARBA" id="ARBA00023002"/>
    </source>
</evidence>
<feature type="transmembrane region" description="Helical" evidence="8">
    <location>
        <begin position="6"/>
        <end position="26"/>
    </location>
</feature>
<proteinExistence type="inferred from homology"/>
<protein>
    <recommendedName>
        <fullName evidence="11">Cytochrome P450</fullName>
    </recommendedName>
</protein>
<reference evidence="9 10" key="1">
    <citation type="journal article" date="2019" name="Genome Biol. Evol.">
        <title>Insights into the evolution of the New World diploid cottons (Gossypium, subgenus Houzingenia) based on genome sequencing.</title>
        <authorList>
            <person name="Grover C.E."/>
            <person name="Arick M.A. 2nd"/>
            <person name="Thrash A."/>
            <person name="Conover J.L."/>
            <person name="Sanders W.S."/>
            <person name="Peterson D.G."/>
            <person name="Frelichowski J.E."/>
            <person name="Scheffler J.A."/>
            <person name="Scheffler B.E."/>
            <person name="Wendel J.F."/>
        </authorList>
    </citation>
    <scope>NUCLEOTIDE SEQUENCE [LARGE SCALE GENOMIC DNA]</scope>
    <source>
        <strain evidence="9">185</strain>
        <tissue evidence="9">Leaf</tissue>
    </source>
</reference>
<dbReference type="EMBL" id="JABFAA010000007">
    <property type="protein sequence ID" value="MBA0686957.1"/>
    <property type="molecule type" value="Genomic_DNA"/>
</dbReference>
<keyword evidence="4" id="KW-0479">Metal-binding</keyword>
<dbReference type="GO" id="GO:0004497">
    <property type="term" value="F:monooxygenase activity"/>
    <property type="evidence" value="ECO:0007669"/>
    <property type="project" value="UniProtKB-KW"/>
</dbReference>
<keyword evidence="8" id="KW-0812">Transmembrane</keyword>
<keyword evidence="8" id="KW-0472">Membrane</keyword>
<dbReference type="GO" id="GO:0016705">
    <property type="term" value="F:oxidoreductase activity, acting on paired donors, with incorporation or reduction of molecular oxygen"/>
    <property type="evidence" value="ECO:0007669"/>
    <property type="project" value="InterPro"/>
</dbReference>
<dbReference type="SUPFAM" id="SSF48264">
    <property type="entry name" value="Cytochrome P450"/>
    <property type="match status" value="1"/>
</dbReference>
<dbReference type="AlphaFoldDB" id="A0A7J8XI48"/>
<keyword evidence="5" id="KW-0560">Oxidoreductase</keyword>
<dbReference type="PANTHER" id="PTHR47955:SF19">
    <property type="entry name" value="CYTOCHROME P450 71A9-LIKE ISOFORM X1"/>
    <property type="match status" value="1"/>
</dbReference>
<evidence type="ECO:0000256" key="2">
    <source>
        <dbReference type="ARBA" id="ARBA00010617"/>
    </source>
</evidence>
<gene>
    <name evidence="9" type="ORF">Goari_014524</name>
</gene>
<dbReference type="Gene3D" id="1.10.630.10">
    <property type="entry name" value="Cytochrome P450"/>
    <property type="match status" value="1"/>
</dbReference>
<dbReference type="GO" id="GO:0005506">
    <property type="term" value="F:iron ion binding"/>
    <property type="evidence" value="ECO:0007669"/>
    <property type="project" value="InterPro"/>
</dbReference>
<keyword evidence="6" id="KW-0408">Iron</keyword>
<evidence type="ECO:0008006" key="11">
    <source>
        <dbReference type="Google" id="ProtNLM"/>
    </source>
</evidence>
<keyword evidence="8" id="KW-1133">Transmembrane helix</keyword>
<evidence type="ECO:0000256" key="3">
    <source>
        <dbReference type="ARBA" id="ARBA00022617"/>
    </source>
</evidence>
<evidence type="ECO:0000313" key="9">
    <source>
        <dbReference type="EMBL" id="MBA0686957.1"/>
    </source>
</evidence>
<keyword evidence="3" id="KW-0349">Heme</keyword>
<name>A0A7J8XI48_GOSAI</name>
<evidence type="ECO:0000313" key="10">
    <source>
        <dbReference type="Proteomes" id="UP000593577"/>
    </source>
</evidence>
<comment type="cofactor">
    <cofactor evidence="1">
        <name>heme</name>
        <dbReference type="ChEBI" id="CHEBI:30413"/>
    </cofactor>
</comment>
<keyword evidence="10" id="KW-1185">Reference proteome</keyword>
<evidence type="ECO:0000256" key="4">
    <source>
        <dbReference type="ARBA" id="ARBA00022723"/>
    </source>
</evidence>
<accession>A0A7J8XI48</accession>
<dbReference type="Proteomes" id="UP000593577">
    <property type="component" value="Unassembled WGS sequence"/>
</dbReference>
<evidence type="ECO:0000256" key="7">
    <source>
        <dbReference type="ARBA" id="ARBA00023033"/>
    </source>
</evidence>
<dbReference type="InterPro" id="IPR036396">
    <property type="entry name" value="Cyt_P450_sf"/>
</dbReference>
<keyword evidence="7" id="KW-0503">Monooxygenase</keyword>
<organism evidence="9 10">
    <name type="scientific">Gossypium aridum</name>
    <name type="common">American cotton</name>
    <name type="synonym">Erioxylum aridum</name>
    <dbReference type="NCBI Taxonomy" id="34290"/>
    <lineage>
        <taxon>Eukaryota</taxon>
        <taxon>Viridiplantae</taxon>
        <taxon>Streptophyta</taxon>
        <taxon>Embryophyta</taxon>
        <taxon>Tracheophyta</taxon>
        <taxon>Spermatophyta</taxon>
        <taxon>Magnoliopsida</taxon>
        <taxon>eudicotyledons</taxon>
        <taxon>Gunneridae</taxon>
        <taxon>Pentapetalae</taxon>
        <taxon>rosids</taxon>
        <taxon>malvids</taxon>
        <taxon>Malvales</taxon>
        <taxon>Malvaceae</taxon>
        <taxon>Malvoideae</taxon>
        <taxon>Gossypium</taxon>
    </lineage>
</organism>
<comment type="similarity">
    <text evidence="2">Belongs to the cytochrome P450 family.</text>
</comment>
<comment type="caution">
    <text evidence="9">The sequence shown here is derived from an EMBL/GenBank/DDBJ whole genome shotgun (WGS) entry which is preliminary data.</text>
</comment>
<evidence type="ECO:0000256" key="8">
    <source>
        <dbReference type="SAM" id="Phobius"/>
    </source>
</evidence>
<evidence type="ECO:0000256" key="6">
    <source>
        <dbReference type="ARBA" id="ARBA00023004"/>
    </source>
</evidence>
<dbReference type="PANTHER" id="PTHR47955">
    <property type="entry name" value="CYTOCHROME P450 FAMILY 71 PROTEIN"/>
    <property type="match status" value="1"/>
</dbReference>